<proteinExistence type="predicted"/>
<reference evidence="3 4" key="2">
    <citation type="submission" date="2019-09" db="EMBL/GenBank/DDBJ databases">
        <authorList>
            <person name="Jin C."/>
        </authorList>
    </citation>
    <scope>NUCLEOTIDE SEQUENCE [LARGE SCALE GENOMIC DNA]</scope>
    <source>
        <strain evidence="3 4">BN140002</strain>
    </source>
</reference>
<dbReference type="AlphaFoldDB" id="A0A5B2VD85"/>
<dbReference type="Gene3D" id="2.60.40.10">
    <property type="entry name" value="Immunoglobulins"/>
    <property type="match status" value="1"/>
</dbReference>
<dbReference type="RefSeq" id="WP_149817291.1">
    <property type="nucleotide sequence ID" value="NZ_VUOA01000019.1"/>
</dbReference>
<feature type="region of interest" description="Disordered" evidence="1">
    <location>
        <begin position="197"/>
        <end position="216"/>
    </location>
</feature>
<reference evidence="3 4" key="1">
    <citation type="submission" date="2019-09" db="EMBL/GenBank/DDBJ databases">
        <title>Salinarimonas rosea gen. nov., sp. nov., a new member of the a-2 subgroup of the Proteobacteria.</title>
        <authorList>
            <person name="Liu J."/>
        </authorList>
    </citation>
    <scope>NUCLEOTIDE SEQUENCE [LARGE SCALE GENOMIC DNA]</scope>
    <source>
        <strain evidence="3 4">BN140002</strain>
    </source>
</reference>
<dbReference type="InterPro" id="IPR036779">
    <property type="entry name" value="LysM_dom_sf"/>
</dbReference>
<feature type="region of interest" description="Disordered" evidence="1">
    <location>
        <begin position="306"/>
        <end position="368"/>
    </location>
</feature>
<dbReference type="Gene3D" id="3.10.350.10">
    <property type="entry name" value="LysM domain"/>
    <property type="match status" value="1"/>
</dbReference>
<sequence length="434" mass="43499">MVGRTREVALAVLGLGAFGAFVTVFGALRDEVAPVTPVAGPAATAPATAGADSNAAPRSTVPGPSTAALVPPASLAPEAAPPAPKPAAEAPRPSFDVVRVEPTGESVIAGRAQPGAIIELLRNGEVHDRAVADGAGLFAFVPPPFPPGPSEVSLRATPAGGEAAVSLQSVTVVVAPRRDESPVVALATPGQPTAVLSTPAAPAAPTAPPSAGKETRPLVKVETVEAEEGGQLYVSGRAAPGATVRLYLNETLVASGAATPDGRISFSIRRGVAAGDYRVRLDEAGGETGSVVSRAEVTFAMPQAGAVAQPAPGTDPANRAAATGTPGSPSRTAEASAKPMGPAGVNPGGEPGRTVTASADPSGGPRMGEPGLVVVPQISTAAVTRGDSLWRISRRIYGSGLRYTVIYDANLRQIRDPDRIYPGQVFVVPGEAAR</sequence>
<feature type="compositionally biased region" description="Low complexity" evidence="1">
    <location>
        <begin position="40"/>
        <end position="51"/>
    </location>
</feature>
<name>A0A5B2VD85_9HYPH</name>
<evidence type="ECO:0000313" key="4">
    <source>
        <dbReference type="Proteomes" id="UP000323142"/>
    </source>
</evidence>
<dbReference type="InterPro" id="IPR052196">
    <property type="entry name" value="Bact_Kbp"/>
</dbReference>
<dbReference type="Proteomes" id="UP000323142">
    <property type="component" value="Unassembled WGS sequence"/>
</dbReference>
<organism evidence="3 4">
    <name type="scientific">Salinarimonas soli</name>
    <dbReference type="NCBI Taxonomy" id="1638099"/>
    <lineage>
        <taxon>Bacteria</taxon>
        <taxon>Pseudomonadati</taxon>
        <taxon>Pseudomonadota</taxon>
        <taxon>Alphaproteobacteria</taxon>
        <taxon>Hyphomicrobiales</taxon>
        <taxon>Salinarimonadaceae</taxon>
        <taxon>Salinarimonas</taxon>
    </lineage>
</organism>
<accession>A0A5B2VD85</accession>
<dbReference type="SMART" id="SM00257">
    <property type="entry name" value="LysM"/>
    <property type="match status" value="1"/>
</dbReference>
<evidence type="ECO:0000259" key="2">
    <source>
        <dbReference type="PROSITE" id="PS51782"/>
    </source>
</evidence>
<dbReference type="Pfam" id="PF01476">
    <property type="entry name" value="LysM"/>
    <property type="match status" value="1"/>
</dbReference>
<dbReference type="OrthoDB" id="370541at2"/>
<dbReference type="InterPro" id="IPR013783">
    <property type="entry name" value="Ig-like_fold"/>
</dbReference>
<feature type="compositionally biased region" description="Low complexity" evidence="1">
    <location>
        <begin position="64"/>
        <end position="78"/>
    </location>
</feature>
<feature type="region of interest" description="Disordered" evidence="1">
    <location>
        <begin position="40"/>
        <end position="94"/>
    </location>
</feature>
<keyword evidence="4" id="KW-1185">Reference proteome</keyword>
<dbReference type="PANTHER" id="PTHR34700:SF4">
    <property type="entry name" value="PHAGE-LIKE ELEMENT PBSX PROTEIN XKDP"/>
    <property type="match status" value="1"/>
</dbReference>
<dbReference type="EMBL" id="VUOA01000019">
    <property type="protein sequence ID" value="KAA2237463.1"/>
    <property type="molecule type" value="Genomic_DNA"/>
</dbReference>
<comment type="caution">
    <text evidence="3">The sequence shown here is derived from an EMBL/GenBank/DDBJ whole genome shotgun (WGS) entry which is preliminary data.</text>
</comment>
<dbReference type="InterPro" id="IPR018392">
    <property type="entry name" value="LysM"/>
</dbReference>
<dbReference type="PROSITE" id="PS51782">
    <property type="entry name" value="LYSM"/>
    <property type="match status" value="1"/>
</dbReference>
<feature type="domain" description="LysM" evidence="2">
    <location>
        <begin position="379"/>
        <end position="428"/>
    </location>
</feature>
<protein>
    <submittedName>
        <fullName evidence="3">LysM peptidoglycan-binding domain-containing protein</fullName>
    </submittedName>
</protein>
<evidence type="ECO:0000256" key="1">
    <source>
        <dbReference type="SAM" id="MobiDB-lite"/>
    </source>
</evidence>
<dbReference type="PANTHER" id="PTHR34700">
    <property type="entry name" value="POTASSIUM BINDING PROTEIN KBP"/>
    <property type="match status" value="1"/>
</dbReference>
<dbReference type="CDD" id="cd00118">
    <property type="entry name" value="LysM"/>
    <property type="match status" value="1"/>
</dbReference>
<evidence type="ECO:0000313" key="3">
    <source>
        <dbReference type="EMBL" id="KAA2237463.1"/>
    </source>
</evidence>
<gene>
    <name evidence="3" type="ORF">F0L46_10740</name>
</gene>